<keyword evidence="2" id="KW-0378">Hydrolase</keyword>
<reference evidence="2 3" key="1">
    <citation type="submission" date="2016-10" db="EMBL/GenBank/DDBJ databases">
        <authorList>
            <person name="de Groot N.N."/>
        </authorList>
    </citation>
    <scope>NUCLEOTIDE SEQUENCE [LARGE SCALE GENOMIC DNA]</scope>
    <source>
        <strain evidence="2 3">DSM 26424</strain>
    </source>
</reference>
<accession>A0A1G8MGH5</accession>
<gene>
    <name evidence="2" type="ORF">SAMN04487993_100831</name>
</gene>
<dbReference type="GO" id="GO:0006508">
    <property type="term" value="P:proteolysis"/>
    <property type="evidence" value="ECO:0007669"/>
    <property type="project" value="UniProtKB-KW"/>
</dbReference>
<dbReference type="AlphaFoldDB" id="A0A1G8MGH5"/>
<dbReference type="EMBL" id="FNEJ01000008">
    <property type="protein sequence ID" value="SDI66907.1"/>
    <property type="molecule type" value="Genomic_DNA"/>
</dbReference>
<dbReference type="InterPro" id="IPR013589">
    <property type="entry name" value="Bac_transglu_N"/>
</dbReference>
<feature type="domain" description="Transglutaminase-like" evidence="1">
    <location>
        <begin position="177"/>
        <end position="248"/>
    </location>
</feature>
<dbReference type="PANTHER" id="PTHR33490">
    <property type="entry name" value="BLR5614 PROTEIN-RELATED"/>
    <property type="match status" value="1"/>
</dbReference>
<dbReference type="InterPro" id="IPR002931">
    <property type="entry name" value="Transglutaminase-like"/>
</dbReference>
<evidence type="ECO:0000313" key="2">
    <source>
        <dbReference type="EMBL" id="SDI66907.1"/>
    </source>
</evidence>
<evidence type="ECO:0000259" key="1">
    <source>
        <dbReference type="SMART" id="SM00460"/>
    </source>
</evidence>
<proteinExistence type="predicted"/>
<keyword evidence="3" id="KW-1185">Reference proteome</keyword>
<dbReference type="SUPFAM" id="SSF54001">
    <property type="entry name" value="Cysteine proteinases"/>
    <property type="match status" value="1"/>
</dbReference>
<dbReference type="GO" id="GO:0008233">
    <property type="term" value="F:peptidase activity"/>
    <property type="evidence" value="ECO:0007669"/>
    <property type="project" value="UniProtKB-KW"/>
</dbReference>
<dbReference type="PANTHER" id="PTHR33490:SF7">
    <property type="entry name" value="BLR2979 PROTEIN"/>
    <property type="match status" value="1"/>
</dbReference>
<dbReference type="Gene3D" id="3.10.620.30">
    <property type="match status" value="1"/>
</dbReference>
<keyword evidence="2" id="KW-0645">Protease</keyword>
<dbReference type="Pfam" id="PF01841">
    <property type="entry name" value="Transglut_core"/>
    <property type="match status" value="1"/>
</dbReference>
<evidence type="ECO:0000313" key="3">
    <source>
        <dbReference type="Proteomes" id="UP000199093"/>
    </source>
</evidence>
<dbReference type="InterPro" id="IPR038765">
    <property type="entry name" value="Papain-like_cys_pep_sf"/>
</dbReference>
<name>A0A1G8MGH5_9RHOB</name>
<dbReference type="Proteomes" id="UP000199093">
    <property type="component" value="Unassembled WGS sequence"/>
</dbReference>
<dbReference type="OrthoDB" id="9804023at2"/>
<sequence length="292" mass="31134">MPQDYDITLKISYLYDSPAAASRTLLRMLPRTEPGQQLLAGVVTADPAPGWRRDDTDFFGNATTEIAHEARLTRIVFRFDGRVRRALDSGALDLSCGLPALAQQVAALRDIGAASPHHFLGASPRIPADPAIAAFARACVGPDMSAQAAVQAVSRALHGHFTFDPTATDVATPPAQAFRARRGVCQDMAQVMICALRALGIPAGYVSGFLRTLPPKGRPRLEGADAMHAWVRAWCGADAGWIGIDPTNDMAAGGDHITVAFGRDYADVAPIRGALRSAGRHRTTHQVDVIPV</sequence>
<dbReference type="SMART" id="SM00460">
    <property type="entry name" value="TGc"/>
    <property type="match status" value="1"/>
</dbReference>
<dbReference type="Pfam" id="PF08379">
    <property type="entry name" value="Bact_transglu_N"/>
    <property type="match status" value="1"/>
</dbReference>
<dbReference type="RefSeq" id="WP_089846659.1">
    <property type="nucleotide sequence ID" value="NZ_FNEJ01000008.1"/>
</dbReference>
<protein>
    <submittedName>
        <fullName evidence="2">Transglutaminase-like enzyme, putative cysteine protease</fullName>
    </submittedName>
</protein>
<organism evidence="2 3">
    <name type="scientific">Salipiger marinus</name>
    <dbReference type="NCBI Taxonomy" id="555512"/>
    <lineage>
        <taxon>Bacteria</taxon>
        <taxon>Pseudomonadati</taxon>
        <taxon>Pseudomonadota</taxon>
        <taxon>Alphaproteobacteria</taxon>
        <taxon>Rhodobacterales</taxon>
        <taxon>Roseobacteraceae</taxon>
        <taxon>Salipiger</taxon>
    </lineage>
</organism>
<dbReference type="STRING" id="555512.SAMN04487993_100831"/>